<dbReference type="Proteomes" id="UP000009183">
    <property type="component" value="Chromosome 10"/>
</dbReference>
<dbReference type="STRING" id="29760.D7TKD2"/>
<organism evidence="1 2">
    <name type="scientific">Vitis vinifera</name>
    <name type="common">Grape</name>
    <dbReference type="NCBI Taxonomy" id="29760"/>
    <lineage>
        <taxon>Eukaryota</taxon>
        <taxon>Viridiplantae</taxon>
        <taxon>Streptophyta</taxon>
        <taxon>Embryophyta</taxon>
        <taxon>Tracheophyta</taxon>
        <taxon>Spermatophyta</taxon>
        <taxon>Magnoliopsida</taxon>
        <taxon>eudicotyledons</taxon>
        <taxon>Gunneridae</taxon>
        <taxon>Pentapetalae</taxon>
        <taxon>rosids</taxon>
        <taxon>Vitales</taxon>
        <taxon>Vitaceae</taxon>
        <taxon>Viteae</taxon>
        <taxon>Vitis</taxon>
    </lineage>
</organism>
<dbReference type="EMBL" id="FN595992">
    <property type="protein sequence ID" value="CBI30954.3"/>
    <property type="molecule type" value="Genomic_DNA"/>
</dbReference>
<name>D7TKD2_VITVI</name>
<evidence type="ECO:0000313" key="2">
    <source>
        <dbReference type="Proteomes" id="UP000009183"/>
    </source>
</evidence>
<protein>
    <submittedName>
        <fullName evidence="1">Uncharacterized protein</fullName>
    </submittedName>
</protein>
<evidence type="ECO:0000313" key="1">
    <source>
        <dbReference type="EMBL" id="CBI30954.3"/>
    </source>
</evidence>
<sequence length="39" mass="4336">MASEGNMILSDIGLVEKRIYHATLNGNNSLCNVLHQKHN</sequence>
<reference evidence="2" key="1">
    <citation type="journal article" date="2007" name="Nature">
        <title>The grapevine genome sequence suggests ancestral hexaploidization in major angiosperm phyla.</title>
        <authorList>
            <consortium name="The French-Italian Public Consortium for Grapevine Genome Characterization."/>
            <person name="Jaillon O."/>
            <person name="Aury J.-M."/>
            <person name="Noel B."/>
            <person name="Policriti A."/>
            <person name="Clepet C."/>
            <person name="Casagrande A."/>
            <person name="Choisne N."/>
            <person name="Aubourg S."/>
            <person name="Vitulo N."/>
            <person name="Jubin C."/>
            <person name="Vezzi A."/>
            <person name="Legeai F."/>
            <person name="Hugueney P."/>
            <person name="Dasilva C."/>
            <person name="Horner D."/>
            <person name="Mica E."/>
            <person name="Jublot D."/>
            <person name="Poulain J."/>
            <person name="Bruyere C."/>
            <person name="Billault A."/>
            <person name="Segurens B."/>
            <person name="Gouyvenoux M."/>
            <person name="Ugarte E."/>
            <person name="Cattonaro F."/>
            <person name="Anthouard V."/>
            <person name="Vico V."/>
            <person name="Del Fabbro C."/>
            <person name="Alaux M."/>
            <person name="Di Gaspero G."/>
            <person name="Dumas V."/>
            <person name="Felice N."/>
            <person name="Paillard S."/>
            <person name="Juman I."/>
            <person name="Moroldo M."/>
            <person name="Scalabrin S."/>
            <person name="Canaguier A."/>
            <person name="Le Clainche I."/>
            <person name="Malacrida G."/>
            <person name="Durand E."/>
            <person name="Pesole G."/>
            <person name="Laucou V."/>
            <person name="Chatelet P."/>
            <person name="Merdinoglu D."/>
            <person name="Delledonne M."/>
            <person name="Pezzotti M."/>
            <person name="Lecharny A."/>
            <person name="Scarpelli C."/>
            <person name="Artiguenave F."/>
            <person name="Pe M.E."/>
            <person name="Valle G."/>
            <person name="Morgante M."/>
            <person name="Caboche M."/>
            <person name="Adam-Blondon A.-F."/>
            <person name="Weissenbach J."/>
            <person name="Quetier F."/>
            <person name="Wincker P."/>
        </authorList>
    </citation>
    <scope>NUCLEOTIDE SEQUENCE [LARGE SCALE GENOMIC DNA]</scope>
    <source>
        <strain evidence="2">cv. Pinot noir / PN40024</strain>
    </source>
</reference>
<keyword evidence="2" id="KW-1185">Reference proteome</keyword>
<dbReference type="AlphaFoldDB" id="D7TKD2"/>
<dbReference type="PaxDb" id="29760-VIT_10s0003g04140.t01"/>
<gene>
    <name evidence="1" type="ordered locus">VIT_10s0003g04140</name>
</gene>
<dbReference type="InParanoid" id="D7TKD2"/>
<proteinExistence type="predicted"/>
<dbReference type="HOGENOM" id="CLU_217356_0_0_1"/>
<accession>D7TKD2</accession>